<keyword evidence="4" id="KW-0479">Metal-binding</keyword>
<sequence>MKTILRLCAILAAGTLGLSSASAQMMGPPPAAAPAPTASAPSGAPAAPAKITSYSSMHVDGPYIAITFDDGPNPETTNKLLKMLEQRGIKATFFVLGSRAVQSPEILKQMVAQGHEVENHSWNHPILPKVGLAEADRQITQTNDAIEKITGKKPRYLRPPYGAMSVPLRKHIEDKYDLTFIYWSVDTLDWKNKNPDKIYELTMKQIGPGGIILAHDIHPTTVQAMPKVLDALLARGFKFVTVTELIAMNKPEPPKVAAVKPAPPKKPKPAGTAASGSPAPKPKPVATTGSTQRPPATPVRSTSGTGTGLY</sequence>
<dbReference type="Pfam" id="PF01522">
    <property type="entry name" value="Polysacc_deac_1"/>
    <property type="match status" value="1"/>
</dbReference>
<evidence type="ECO:0000256" key="1">
    <source>
        <dbReference type="ARBA" id="ARBA00003236"/>
    </source>
</evidence>
<dbReference type="SUPFAM" id="SSF88713">
    <property type="entry name" value="Glycoside hydrolase/deacetylase"/>
    <property type="match status" value="1"/>
</dbReference>
<protein>
    <recommendedName>
        <fullName evidence="3">Chitooligosaccharide deacetylase</fullName>
    </recommendedName>
    <alternativeName>
        <fullName evidence="6">Nodulation protein B</fullName>
    </alternativeName>
</protein>
<evidence type="ECO:0000256" key="6">
    <source>
        <dbReference type="ARBA" id="ARBA00032976"/>
    </source>
</evidence>
<dbReference type="AlphaFoldDB" id="A0A3L7AF44"/>
<feature type="region of interest" description="Disordered" evidence="7">
    <location>
        <begin position="254"/>
        <end position="310"/>
    </location>
</feature>
<name>A0A3L7AF44_9HYPH</name>
<evidence type="ECO:0000256" key="5">
    <source>
        <dbReference type="ARBA" id="ARBA00022801"/>
    </source>
</evidence>
<dbReference type="CDD" id="cd10954">
    <property type="entry name" value="CE4_CtAXE_like"/>
    <property type="match status" value="1"/>
</dbReference>
<evidence type="ECO:0000256" key="7">
    <source>
        <dbReference type="SAM" id="MobiDB-lite"/>
    </source>
</evidence>
<comment type="function">
    <text evidence="1">Is involved in generating a small heat-stable compound (Nod), an acylated oligomer of N-acetylglucosamine, that stimulates mitosis in various plant protoplasts.</text>
</comment>
<evidence type="ECO:0000259" key="9">
    <source>
        <dbReference type="PROSITE" id="PS51677"/>
    </source>
</evidence>
<feature type="signal peptide" evidence="8">
    <location>
        <begin position="1"/>
        <end position="23"/>
    </location>
</feature>
<accession>A0A3L7AF44</accession>
<dbReference type="GO" id="GO:0005975">
    <property type="term" value="P:carbohydrate metabolic process"/>
    <property type="evidence" value="ECO:0007669"/>
    <property type="project" value="InterPro"/>
</dbReference>
<proteinExistence type="inferred from homology"/>
<dbReference type="OrthoDB" id="9784220at2"/>
<comment type="similarity">
    <text evidence="2">Belongs to the polysaccharide deacetylase family.</text>
</comment>
<dbReference type="EMBL" id="RCTF01000006">
    <property type="protein sequence ID" value="RLP79043.1"/>
    <property type="molecule type" value="Genomic_DNA"/>
</dbReference>
<keyword evidence="5" id="KW-0378">Hydrolase</keyword>
<evidence type="ECO:0000313" key="11">
    <source>
        <dbReference type="Proteomes" id="UP000269692"/>
    </source>
</evidence>
<dbReference type="GO" id="GO:0016020">
    <property type="term" value="C:membrane"/>
    <property type="evidence" value="ECO:0007669"/>
    <property type="project" value="TreeGrafter"/>
</dbReference>
<reference evidence="10 11" key="1">
    <citation type="submission" date="2018-10" db="EMBL/GenBank/DDBJ databases">
        <title>Xanthobacter tagetidis genome sequencing and assembly.</title>
        <authorList>
            <person name="Maclea K.S."/>
            <person name="Goen A.E."/>
            <person name="Fatima S.A."/>
        </authorList>
    </citation>
    <scope>NUCLEOTIDE SEQUENCE [LARGE SCALE GENOMIC DNA]</scope>
    <source>
        <strain evidence="10 11">ATCC 700314</strain>
    </source>
</reference>
<dbReference type="Proteomes" id="UP000269692">
    <property type="component" value="Unassembled WGS sequence"/>
</dbReference>
<feature type="compositionally biased region" description="Polar residues" evidence="7">
    <location>
        <begin position="287"/>
        <end position="304"/>
    </location>
</feature>
<comment type="caution">
    <text evidence="10">The sequence shown here is derived from an EMBL/GenBank/DDBJ whole genome shotgun (WGS) entry which is preliminary data.</text>
</comment>
<dbReference type="InterPro" id="IPR011330">
    <property type="entry name" value="Glyco_hydro/deAcase_b/a-brl"/>
</dbReference>
<organism evidence="10 11">
    <name type="scientific">Xanthobacter tagetidis</name>
    <dbReference type="NCBI Taxonomy" id="60216"/>
    <lineage>
        <taxon>Bacteria</taxon>
        <taxon>Pseudomonadati</taxon>
        <taxon>Pseudomonadota</taxon>
        <taxon>Alphaproteobacteria</taxon>
        <taxon>Hyphomicrobiales</taxon>
        <taxon>Xanthobacteraceae</taxon>
        <taxon>Xanthobacter</taxon>
    </lineage>
</organism>
<feature type="domain" description="NodB homology" evidence="9">
    <location>
        <begin position="62"/>
        <end position="240"/>
    </location>
</feature>
<gene>
    <name evidence="10" type="ORF">D9R14_09375</name>
</gene>
<feature type="region of interest" description="Disordered" evidence="7">
    <location>
        <begin position="24"/>
        <end position="47"/>
    </location>
</feature>
<evidence type="ECO:0000313" key="10">
    <source>
        <dbReference type="EMBL" id="RLP79043.1"/>
    </source>
</evidence>
<dbReference type="PROSITE" id="PS51677">
    <property type="entry name" value="NODB"/>
    <property type="match status" value="1"/>
</dbReference>
<dbReference type="InterPro" id="IPR050248">
    <property type="entry name" value="Polysacc_deacetylase_ArnD"/>
</dbReference>
<feature type="chain" id="PRO_5017938492" description="Chitooligosaccharide deacetylase" evidence="8">
    <location>
        <begin position="24"/>
        <end position="310"/>
    </location>
</feature>
<dbReference type="RefSeq" id="WP_121623059.1">
    <property type="nucleotide sequence ID" value="NZ_JACIIW010000002.1"/>
</dbReference>
<evidence type="ECO:0000256" key="4">
    <source>
        <dbReference type="ARBA" id="ARBA00022723"/>
    </source>
</evidence>
<evidence type="ECO:0000256" key="3">
    <source>
        <dbReference type="ARBA" id="ARBA00020071"/>
    </source>
</evidence>
<dbReference type="GO" id="GO:0016810">
    <property type="term" value="F:hydrolase activity, acting on carbon-nitrogen (but not peptide) bonds"/>
    <property type="evidence" value="ECO:0007669"/>
    <property type="project" value="InterPro"/>
</dbReference>
<feature type="compositionally biased region" description="Low complexity" evidence="7">
    <location>
        <begin position="34"/>
        <end position="47"/>
    </location>
</feature>
<dbReference type="InterPro" id="IPR002509">
    <property type="entry name" value="NODB_dom"/>
</dbReference>
<evidence type="ECO:0000256" key="8">
    <source>
        <dbReference type="SAM" id="SignalP"/>
    </source>
</evidence>
<keyword evidence="11" id="KW-1185">Reference proteome</keyword>
<keyword evidence="8" id="KW-0732">Signal</keyword>
<dbReference type="GO" id="GO:0046872">
    <property type="term" value="F:metal ion binding"/>
    <property type="evidence" value="ECO:0007669"/>
    <property type="project" value="UniProtKB-KW"/>
</dbReference>
<dbReference type="Gene3D" id="3.20.20.370">
    <property type="entry name" value="Glycoside hydrolase/deacetylase"/>
    <property type="match status" value="1"/>
</dbReference>
<dbReference type="PANTHER" id="PTHR10587">
    <property type="entry name" value="GLYCOSYL TRANSFERASE-RELATED"/>
    <property type="match status" value="1"/>
</dbReference>
<dbReference type="PANTHER" id="PTHR10587:SF133">
    <property type="entry name" value="CHITIN DEACETYLASE 1-RELATED"/>
    <property type="match status" value="1"/>
</dbReference>
<feature type="compositionally biased region" description="Low complexity" evidence="7">
    <location>
        <begin position="269"/>
        <end position="278"/>
    </location>
</feature>
<evidence type="ECO:0000256" key="2">
    <source>
        <dbReference type="ARBA" id="ARBA00010973"/>
    </source>
</evidence>